<comment type="caution">
    <text evidence="1">The sequence shown here is derived from an EMBL/GenBank/DDBJ whole genome shotgun (WGS) entry which is preliminary data.</text>
</comment>
<dbReference type="AlphaFoldDB" id="A0A9P6CK13"/>
<dbReference type="InterPro" id="IPR019711">
    <property type="entry name" value="ATP_synth_F0_suH"/>
</dbReference>
<reference evidence="1" key="1">
    <citation type="submission" date="2020-11" db="EMBL/GenBank/DDBJ databases">
        <authorList>
            <consortium name="DOE Joint Genome Institute"/>
            <person name="Ahrendt S."/>
            <person name="Riley R."/>
            <person name="Andreopoulos W."/>
            <person name="Labutti K."/>
            <person name="Pangilinan J."/>
            <person name="Ruiz-Duenas F.J."/>
            <person name="Barrasa J.M."/>
            <person name="Sanchez-Garcia M."/>
            <person name="Camarero S."/>
            <person name="Miyauchi S."/>
            <person name="Serrano A."/>
            <person name="Linde D."/>
            <person name="Babiker R."/>
            <person name="Drula E."/>
            <person name="Ayuso-Fernandez I."/>
            <person name="Pacheco R."/>
            <person name="Padilla G."/>
            <person name="Ferreira P."/>
            <person name="Barriuso J."/>
            <person name="Kellner H."/>
            <person name="Castanera R."/>
            <person name="Alfaro M."/>
            <person name="Ramirez L."/>
            <person name="Pisabarro A.G."/>
            <person name="Kuo A."/>
            <person name="Tritt A."/>
            <person name="Lipzen A."/>
            <person name="He G."/>
            <person name="Yan M."/>
            <person name="Ng V."/>
            <person name="Cullen D."/>
            <person name="Martin F."/>
            <person name="Rosso M.-N."/>
            <person name="Henrissat B."/>
            <person name="Hibbett D."/>
            <person name="Martinez A.T."/>
            <person name="Grigoriev I.V."/>
        </authorList>
    </citation>
    <scope>NUCLEOTIDE SEQUENCE</scope>
    <source>
        <strain evidence="1">CBS 247.69</strain>
    </source>
</reference>
<dbReference type="Proteomes" id="UP000807353">
    <property type="component" value="Unassembled WGS sequence"/>
</dbReference>
<name>A0A9P6CK13_9AGAR</name>
<dbReference type="EMBL" id="MU150263">
    <property type="protein sequence ID" value="KAF9463343.1"/>
    <property type="molecule type" value="Genomic_DNA"/>
</dbReference>
<protein>
    <submittedName>
        <fullName evidence="1">ATP synthase complex subunit H-domain-containing protein</fullName>
    </submittedName>
</protein>
<dbReference type="PANTHER" id="PTHR28207:SF1">
    <property type="entry name" value="ATP SYNTHASE SUBUNIT H, MITOCHONDRIAL"/>
    <property type="match status" value="1"/>
</dbReference>
<proteinExistence type="predicted"/>
<dbReference type="Pfam" id="PF10775">
    <property type="entry name" value="ATP_sub_h"/>
    <property type="match status" value="1"/>
</dbReference>
<organism evidence="1 2">
    <name type="scientific">Collybia nuda</name>
    <dbReference type="NCBI Taxonomy" id="64659"/>
    <lineage>
        <taxon>Eukaryota</taxon>
        <taxon>Fungi</taxon>
        <taxon>Dikarya</taxon>
        <taxon>Basidiomycota</taxon>
        <taxon>Agaricomycotina</taxon>
        <taxon>Agaricomycetes</taxon>
        <taxon>Agaricomycetidae</taxon>
        <taxon>Agaricales</taxon>
        <taxon>Tricholomatineae</taxon>
        <taxon>Clitocybaceae</taxon>
        <taxon>Collybia</taxon>
    </lineage>
</organism>
<evidence type="ECO:0000313" key="1">
    <source>
        <dbReference type="EMBL" id="KAF9463343.1"/>
    </source>
</evidence>
<evidence type="ECO:0000313" key="2">
    <source>
        <dbReference type="Proteomes" id="UP000807353"/>
    </source>
</evidence>
<dbReference type="GO" id="GO:0046933">
    <property type="term" value="F:proton-transporting ATP synthase activity, rotational mechanism"/>
    <property type="evidence" value="ECO:0007669"/>
    <property type="project" value="TreeGrafter"/>
</dbReference>
<accession>A0A9P6CK13</accession>
<keyword evidence="2" id="KW-1185">Reference proteome</keyword>
<dbReference type="PANTHER" id="PTHR28207">
    <property type="entry name" value="ATP SYNTHASE SUBUNIT H, MITOCHONDRIAL"/>
    <property type="match status" value="1"/>
</dbReference>
<gene>
    <name evidence="1" type="ORF">BDZ94DRAFT_1218289</name>
</gene>
<sequence length="123" mass="12970">MSTFFRQATNVARSASRVRAFASTSASRKDLVQDLYLSQIKAYKPAPPAKDAHVGVVKAYSLPPSPVAPSLPSDLAAELTAYDAVEPTKVEVAVASGSAEEVAGAEAYLSFLEADIPKPEAHH</sequence>